<dbReference type="AlphaFoldDB" id="A0A7X1HZ16"/>
<evidence type="ECO:0000259" key="3">
    <source>
        <dbReference type="PROSITE" id="PS51194"/>
    </source>
</evidence>
<dbReference type="GO" id="GO:0005524">
    <property type="term" value="F:ATP binding"/>
    <property type="evidence" value="ECO:0007669"/>
    <property type="project" value="InterPro"/>
</dbReference>
<keyword evidence="4" id="KW-0347">Helicase</keyword>
<evidence type="ECO:0000259" key="2">
    <source>
        <dbReference type="PROSITE" id="PS51192"/>
    </source>
</evidence>
<dbReference type="OrthoDB" id="9814088at2"/>
<dbReference type="InterPro" id="IPR038718">
    <property type="entry name" value="SNF2-like_sf"/>
</dbReference>
<accession>A0A7X1HZ16</accession>
<dbReference type="CDD" id="cd18793">
    <property type="entry name" value="SF2_C_SNF"/>
    <property type="match status" value="1"/>
</dbReference>
<dbReference type="SUPFAM" id="SSF52540">
    <property type="entry name" value="P-loop containing nucleoside triphosphate hydrolases"/>
    <property type="match status" value="2"/>
</dbReference>
<dbReference type="InterPro" id="IPR027417">
    <property type="entry name" value="P-loop_NTPase"/>
</dbReference>
<name>A0A7X1HZ16_9ACTN</name>
<evidence type="ECO:0000313" key="4">
    <source>
        <dbReference type="EMBL" id="MBC2863548.1"/>
    </source>
</evidence>
<keyword evidence="4" id="KW-0067">ATP-binding</keyword>
<dbReference type="SMART" id="SM00487">
    <property type="entry name" value="DEXDc"/>
    <property type="match status" value="1"/>
</dbReference>
<evidence type="ECO:0000313" key="5">
    <source>
        <dbReference type="Proteomes" id="UP000517694"/>
    </source>
</evidence>
<reference evidence="4 5" key="1">
    <citation type="submission" date="2020-08" db="EMBL/GenBank/DDBJ databases">
        <title>Whole-Genome Sequence of French Clinical Streptomyces mexicanus Strain Q0842.</title>
        <authorList>
            <person name="Boxberger M."/>
            <person name="La Scola B."/>
        </authorList>
    </citation>
    <scope>NUCLEOTIDE SEQUENCE [LARGE SCALE GENOMIC DNA]</scope>
    <source>
        <strain evidence="4 5">Marseille-Q0842</strain>
    </source>
</reference>
<dbReference type="PANTHER" id="PTHR10799">
    <property type="entry name" value="SNF2/RAD54 HELICASE FAMILY"/>
    <property type="match status" value="1"/>
</dbReference>
<dbReference type="InterPro" id="IPR001650">
    <property type="entry name" value="Helicase_C-like"/>
</dbReference>
<keyword evidence="5" id="KW-1185">Reference proteome</keyword>
<dbReference type="GO" id="GO:0004386">
    <property type="term" value="F:helicase activity"/>
    <property type="evidence" value="ECO:0007669"/>
    <property type="project" value="UniProtKB-KW"/>
</dbReference>
<sequence>MAVQSAAPSLEIGFGDGVTQARLRAGVGYESDLRRLALRFRSSVQRSPGTMEVEIDDLLTNLAALATWPEPKSVTWDPQLAALARDSAIDAQTVARRLDPAEAQDGEVDPDEVASLLGPGWVAGLTSFQRRDIAKLLSLRHGANFSVPGAGKTRVGLAVFHALRRTKGLERLLIVGPKSCFESWKYENQQCLSEPLSVDVYSRDVTPAADMLIVNYERLRQDGVVNELGQWLAARPSMLILDEAHRMKRGADGTDGSACLALGPRSKHRLILTGTPAPNGVKDLENLFAFVWPGHGRQKVIQAVAGGDLAAASQVLRPLFTRTTKGELGLPPVSTTLRTVPMPPLHQEVYDALVGRFSARAAGSESDFLTLGKIIVYMLMAATSPALLAVGTTRYEPLSYRVPPLPVAEGTPLFDLMRDLPSYEMSPKYREVLAIVSRNASEGRKTLVWSTFVRSLNTLERMLSEFSPALVYGAMADADRELAISRFRQDPDCMVLLSNPGTLGEGISLHHHCHDAVYVDRDFAAGRFLQSLDRIHRLGLDPETETRITVLASEGTIDEVVDQRLSDKLKFMGSILDDPAVQQLADLEEEPAVGGGLDQLDLQALMGHFRARAA</sequence>
<dbReference type="Pfam" id="PF00176">
    <property type="entry name" value="SNF2-rel_dom"/>
    <property type="match status" value="1"/>
</dbReference>
<dbReference type="Gene3D" id="3.40.50.300">
    <property type="entry name" value="P-loop containing nucleotide triphosphate hydrolases"/>
    <property type="match status" value="1"/>
</dbReference>
<comment type="caution">
    <text evidence="4">The sequence shown here is derived from an EMBL/GenBank/DDBJ whole genome shotgun (WGS) entry which is preliminary data.</text>
</comment>
<dbReference type="PROSITE" id="PS51194">
    <property type="entry name" value="HELICASE_CTER"/>
    <property type="match status" value="1"/>
</dbReference>
<dbReference type="RefSeq" id="WP_159674526.1">
    <property type="nucleotide sequence ID" value="NZ_JACMHY010000001.1"/>
</dbReference>
<dbReference type="Proteomes" id="UP000517694">
    <property type="component" value="Unassembled WGS sequence"/>
</dbReference>
<dbReference type="PROSITE" id="PS51192">
    <property type="entry name" value="HELICASE_ATP_BIND_1"/>
    <property type="match status" value="1"/>
</dbReference>
<keyword evidence="1" id="KW-0378">Hydrolase</keyword>
<dbReference type="GO" id="GO:0016787">
    <property type="term" value="F:hydrolase activity"/>
    <property type="evidence" value="ECO:0007669"/>
    <property type="project" value="UniProtKB-KW"/>
</dbReference>
<gene>
    <name evidence="4" type="ORF">H1R13_00615</name>
</gene>
<proteinExistence type="predicted"/>
<keyword evidence="4" id="KW-0547">Nucleotide-binding</keyword>
<protein>
    <submittedName>
        <fullName evidence="4">DEAD/DEAH box helicase</fullName>
    </submittedName>
</protein>
<dbReference type="InterPro" id="IPR049730">
    <property type="entry name" value="SNF2/RAD54-like_C"/>
</dbReference>
<dbReference type="InterPro" id="IPR014001">
    <property type="entry name" value="Helicase_ATP-bd"/>
</dbReference>
<feature type="domain" description="Helicase ATP-binding" evidence="2">
    <location>
        <begin position="133"/>
        <end position="294"/>
    </location>
</feature>
<dbReference type="EMBL" id="JACMHY010000001">
    <property type="protein sequence ID" value="MBC2863548.1"/>
    <property type="molecule type" value="Genomic_DNA"/>
</dbReference>
<dbReference type="Gene3D" id="3.40.50.10810">
    <property type="entry name" value="Tandem AAA-ATPase domain"/>
    <property type="match status" value="1"/>
</dbReference>
<evidence type="ECO:0000256" key="1">
    <source>
        <dbReference type="ARBA" id="ARBA00022801"/>
    </source>
</evidence>
<dbReference type="InterPro" id="IPR000330">
    <property type="entry name" value="SNF2_N"/>
</dbReference>
<organism evidence="4 5">
    <name type="scientific">Streptomyces mexicanus</name>
    <dbReference type="NCBI Taxonomy" id="178566"/>
    <lineage>
        <taxon>Bacteria</taxon>
        <taxon>Bacillati</taxon>
        <taxon>Actinomycetota</taxon>
        <taxon>Actinomycetes</taxon>
        <taxon>Kitasatosporales</taxon>
        <taxon>Streptomycetaceae</taxon>
        <taxon>Streptomyces</taxon>
    </lineage>
</organism>
<feature type="domain" description="Helicase C-terminal" evidence="3">
    <location>
        <begin position="427"/>
        <end position="588"/>
    </location>
</feature>
<dbReference type="Pfam" id="PF00271">
    <property type="entry name" value="Helicase_C"/>
    <property type="match status" value="1"/>
</dbReference>